<evidence type="ECO:0000313" key="2">
    <source>
        <dbReference type="EMBL" id="QGM96727.1"/>
    </source>
</evidence>
<dbReference type="SUPFAM" id="SSF53300">
    <property type="entry name" value="vWA-like"/>
    <property type="match status" value="1"/>
</dbReference>
<feature type="domain" description="DUF58" evidence="1">
    <location>
        <begin position="45"/>
        <end position="249"/>
    </location>
</feature>
<dbReference type="PANTHER" id="PTHR33608:SF6">
    <property type="entry name" value="BLL2464 PROTEIN"/>
    <property type="match status" value="1"/>
</dbReference>
<dbReference type="Pfam" id="PF01882">
    <property type="entry name" value="DUF58"/>
    <property type="match status" value="1"/>
</dbReference>
<proteinExistence type="predicted"/>
<dbReference type="RefSeq" id="WP_016921201.1">
    <property type="nucleotide sequence ID" value="NZ_CP044331.1"/>
</dbReference>
<dbReference type="EMBL" id="CP044331">
    <property type="protein sequence ID" value="QGM96727.1"/>
    <property type="molecule type" value="Genomic_DNA"/>
</dbReference>
<accession>A0A6B8LWI1</accession>
<dbReference type="Gene3D" id="3.40.50.410">
    <property type="entry name" value="von Willebrand factor, type A domain"/>
    <property type="match status" value="1"/>
</dbReference>
<reference evidence="2 3" key="1">
    <citation type="submission" date="2019-09" db="EMBL/GenBank/DDBJ databases">
        <title>Isolation and complete genome sequencing of Methylocystis species.</title>
        <authorList>
            <person name="Rumah B.L."/>
            <person name="Stead C.E."/>
            <person name="Stevens B.C."/>
            <person name="Minton N.P."/>
            <person name="Grosse-Honebrink A."/>
            <person name="Zhang Y."/>
        </authorList>
    </citation>
    <scope>NUCLEOTIDE SEQUENCE [LARGE SCALE GENOMIC DNA]</scope>
    <source>
        <strain evidence="2 3">BRCS2</strain>
    </source>
</reference>
<dbReference type="Proteomes" id="UP000422569">
    <property type="component" value="Chromosome"/>
</dbReference>
<dbReference type="InterPro" id="IPR002881">
    <property type="entry name" value="DUF58"/>
</dbReference>
<sequence length="281" mass="31552">MKTPFDILYQPRGRFQSNHAGAHVSSEVGGFGVFRDQAPFLRYPDARRIDLRATLRDPFGETYVRRFEQRSAIDVYALVDLSASMAFVGAADRFAVACDLCAALAFSATRIGDRFGLIAGGVDLREDLFLPATRSRAAALQAVERLECVRPIAAHAESLTDAAMRLGATRKLVLLISDFRWARRLTQSVFDSLALHDVLPVALVDSIEFDPPRWGLLELRDPETARRRLMVMRPALRDKWIAAETKRREELIRFAAGRVRAPIFIEDQFDSRSLSSRLMAA</sequence>
<dbReference type="PANTHER" id="PTHR33608">
    <property type="entry name" value="BLL2464 PROTEIN"/>
    <property type="match status" value="1"/>
</dbReference>
<dbReference type="AlphaFoldDB" id="A0A6B8LWI1"/>
<name>A0A6B8LWI1_9HYPH</name>
<protein>
    <submittedName>
        <fullName evidence="2">DUF58 domain-containing protein</fullName>
    </submittedName>
</protein>
<dbReference type="KEGG" id="mpar:F7D14_04010"/>
<dbReference type="InterPro" id="IPR036465">
    <property type="entry name" value="vWFA_dom_sf"/>
</dbReference>
<keyword evidence="3" id="KW-1185">Reference proteome</keyword>
<evidence type="ECO:0000259" key="1">
    <source>
        <dbReference type="Pfam" id="PF01882"/>
    </source>
</evidence>
<gene>
    <name evidence="2" type="ORF">F7D14_04010</name>
</gene>
<evidence type="ECO:0000313" key="3">
    <source>
        <dbReference type="Proteomes" id="UP000422569"/>
    </source>
</evidence>
<organism evidence="2 3">
    <name type="scientific">Methylocystis parvus</name>
    <dbReference type="NCBI Taxonomy" id="134"/>
    <lineage>
        <taxon>Bacteria</taxon>
        <taxon>Pseudomonadati</taxon>
        <taxon>Pseudomonadota</taxon>
        <taxon>Alphaproteobacteria</taxon>
        <taxon>Hyphomicrobiales</taxon>
        <taxon>Methylocystaceae</taxon>
        <taxon>Methylocystis</taxon>
    </lineage>
</organism>